<accession>A0A5C8I281</accession>
<evidence type="ECO:0000259" key="5">
    <source>
        <dbReference type="Pfam" id="PF00534"/>
    </source>
</evidence>
<organism evidence="7 8">
    <name type="scientific">Microbacterium hatanonis</name>
    <dbReference type="NCBI Taxonomy" id="404366"/>
    <lineage>
        <taxon>Bacteria</taxon>
        <taxon>Bacillati</taxon>
        <taxon>Actinomycetota</taxon>
        <taxon>Actinomycetes</taxon>
        <taxon>Micrococcales</taxon>
        <taxon>Microbacteriaceae</taxon>
        <taxon>Microbacterium</taxon>
    </lineage>
</organism>
<protein>
    <recommendedName>
        <fullName evidence="1">D-inositol 3-phosphate glycosyltransferase</fullName>
    </recommendedName>
</protein>
<sequence>MVGSGFDGTRRRGGGACSRPGGATHRGTGGAHRPVPRTDDAQVRRVMGRALRVAVIAPSRHPIRQPHPGGLEACVWERVRGLRARGHDVTLCGPDGSDFLDGPPEFVLPRPHWASDEEPSDTAYPRGYLGRIDDAMERAMGHLARHSDRFDVIDNHSLHGAPIAWRDRVGIPMVTTLHTPPLPDMIAAARSTTGAEHRFLAVSRHTAREWDAAGVESMVFPNGVDTDRWTAGPGGDRWVWFGRIVPEKAPHLAIDAALLAGKRIVLAGRVGDAEYFETEVRPRLGAQARYVGALRQSALARLVGRSAVALVTPMWDEPFGLVLAETLATGTPLAAFDAGGVREVVAAAPGAMVVSRGDIDSLALAAAELAERSALEPGLRVQIRAAAVAQFSLERRHAQLEGLLASVAVGAQRLEVA</sequence>
<reference evidence="7 8" key="1">
    <citation type="submission" date="2019-08" db="EMBL/GenBank/DDBJ databases">
        <authorList>
            <person name="Dong K."/>
        </authorList>
    </citation>
    <scope>NUCLEOTIDE SEQUENCE [LARGE SCALE GENOMIC DNA]</scope>
    <source>
        <strain evidence="7 8">JCM14558</strain>
    </source>
</reference>
<dbReference type="GO" id="GO:0016757">
    <property type="term" value="F:glycosyltransferase activity"/>
    <property type="evidence" value="ECO:0007669"/>
    <property type="project" value="UniProtKB-KW"/>
</dbReference>
<dbReference type="EMBL" id="VRSV01000001">
    <property type="protein sequence ID" value="TXK12180.1"/>
    <property type="molecule type" value="Genomic_DNA"/>
</dbReference>
<keyword evidence="2" id="KW-0328">Glycosyltransferase</keyword>
<proteinExistence type="predicted"/>
<dbReference type="OrthoDB" id="9809227at2"/>
<dbReference type="InterPro" id="IPR001296">
    <property type="entry name" value="Glyco_trans_1"/>
</dbReference>
<dbReference type="Pfam" id="PF13439">
    <property type="entry name" value="Glyco_transf_4"/>
    <property type="match status" value="1"/>
</dbReference>
<evidence type="ECO:0000313" key="8">
    <source>
        <dbReference type="Proteomes" id="UP000321034"/>
    </source>
</evidence>
<feature type="domain" description="Glycosyl transferase family 1" evidence="5">
    <location>
        <begin position="241"/>
        <end position="373"/>
    </location>
</feature>
<gene>
    <name evidence="7" type="ORF">FVP77_01425</name>
</gene>
<evidence type="ECO:0000259" key="6">
    <source>
        <dbReference type="Pfam" id="PF13439"/>
    </source>
</evidence>
<feature type="region of interest" description="Disordered" evidence="4">
    <location>
        <begin position="1"/>
        <end position="41"/>
    </location>
</feature>
<dbReference type="PANTHER" id="PTHR45947:SF3">
    <property type="entry name" value="SULFOQUINOVOSYL TRANSFERASE SQD2"/>
    <property type="match status" value="1"/>
</dbReference>
<dbReference type="InterPro" id="IPR050194">
    <property type="entry name" value="Glycosyltransferase_grp1"/>
</dbReference>
<dbReference type="PANTHER" id="PTHR45947">
    <property type="entry name" value="SULFOQUINOVOSYL TRANSFERASE SQD2"/>
    <property type="match status" value="1"/>
</dbReference>
<feature type="domain" description="Glycosyltransferase subfamily 4-like N-terminal" evidence="6">
    <location>
        <begin position="68"/>
        <end position="228"/>
    </location>
</feature>
<evidence type="ECO:0000313" key="7">
    <source>
        <dbReference type="EMBL" id="TXK12180.1"/>
    </source>
</evidence>
<dbReference type="Gene3D" id="3.40.50.2000">
    <property type="entry name" value="Glycogen Phosphorylase B"/>
    <property type="match status" value="2"/>
</dbReference>
<evidence type="ECO:0000256" key="1">
    <source>
        <dbReference type="ARBA" id="ARBA00021292"/>
    </source>
</evidence>
<comment type="caution">
    <text evidence="7">The sequence shown here is derived from an EMBL/GenBank/DDBJ whole genome shotgun (WGS) entry which is preliminary data.</text>
</comment>
<dbReference type="SUPFAM" id="SSF53756">
    <property type="entry name" value="UDP-Glycosyltransferase/glycogen phosphorylase"/>
    <property type="match status" value="1"/>
</dbReference>
<evidence type="ECO:0000256" key="4">
    <source>
        <dbReference type="SAM" id="MobiDB-lite"/>
    </source>
</evidence>
<dbReference type="GO" id="GO:1901137">
    <property type="term" value="P:carbohydrate derivative biosynthetic process"/>
    <property type="evidence" value="ECO:0007669"/>
    <property type="project" value="UniProtKB-ARBA"/>
</dbReference>
<keyword evidence="3 7" id="KW-0808">Transferase</keyword>
<dbReference type="Proteomes" id="UP000321034">
    <property type="component" value="Unassembled WGS sequence"/>
</dbReference>
<dbReference type="Pfam" id="PF00534">
    <property type="entry name" value="Glycos_transf_1"/>
    <property type="match status" value="1"/>
</dbReference>
<keyword evidence="8" id="KW-1185">Reference proteome</keyword>
<evidence type="ECO:0000256" key="3">
    <source>
        <dbReference type="ARBA" id="ARBA00022679"/>
    </source>
</evidence>
<name>A0A5C8I281_9MICO</name>
<dbReference type="AlphaFoldDB" id="A0A5C8I281"/>
<evidence type="ECO:0000256" key="2">
    <source>
        <dbReference type="ARBA" id="ARBA00022676"/>
    </source>
</evidence>
<dbReference type="InterPro" id="IPR028098">
    <property type="entry name" value="Glyco_trans_4-like_N"/>
</dbReference>